<dbReference type="PANTHER" id="PTHR23504:SF6">
    <property type="entry name" value="MULTIDRUG TRANSPORTER, PUTATIVE (AFU_ORTHOLOGUE AFUA_4G08740)-RELATED"/>
    <property type="match status" value="1"/>
</dbReference>
<feature type="transmembrane region" description="Helical" evidence="7">
    <location>
        <begin position="368"/>
        <end position="387"/>
    </location>
</feature>
<dbReference type="PROSITE" id="PS50850">
    <property type="entry name" value="MFS"/>
    <property type="match status" value="1"/>
</dbReference>
<proteinExistence type="predicted"/>
<name>A0ABY0HIM1_9PEZI</name>
<dbReference type="Gene3D" id="1.20.1250.20">
    <property type="entry name" value="MFS general substrate transporter like domains"/>
    <property type="match status" value="1"/>
</dbReference>
<feature type="compositionally biased region" description="Basic and acidic residues" evidence="6">
    <location>
        <begin position="63"/>
        <end position="80"/>
    </location>
</feature>
<dbReference type="InterPro" id="IPR036259">
    <property type="entry name" value="MFS_trans_sf"/>
</dbReference>
<dbReference type="InterPro" id="IPR020846">
    <property type="entry name" value="MFS_dom"/>
</dbReference>
<keyword evidence="2" id="KW-0813">Transport</keyword>
<evidence type="ECO:0000256" key="4">
    <source>
        <dbReference type="ARBA" id="ARBA00022989"/>
    </source>
</evidence>
<dbReference type="EMBL" id="QJNS01000011">
    <property type="protein sequence ID" value="RYO94299.1"/>
    <property type="molecule type" value="Genomic_DNA"/>
</dbReference>
<keyword evidence="4 7" id="KW-1133">Transmembrane helix</keyword>
<accession>A0ABY0HIM1</accession>
<dbReference type="InterPro" id="IPR001958">
    <property type="entry name" value="Tet-R_TetA/multi-R_MdtG-like"/>
</dbReference>
<evidence type="ECO:0000256" key="5">
    <source>
        <dbReference type="ARBA" id="ARBA00023136"/>
    </source>
</evidence>
<dbReference type="PRINTS" id="PR01035">
    <property type="entry name" value="TCRTETA"/>
</dbReference>
<evidence type="ECO:0000256" key="7">
    <source>
        <dbReference type="SAM" id="Phobius"/>
    </source>
</evidence>
<evidence type="ECO:0000259" key="8">
    <source>
        <dbReference type="PROSITE" id="PS50850"/>
    </source>
</evidence>
<keyword evidence="5 7" id="KW-0472">Membrane</keyword>
<feature type="region of interest" description="Disordered" evidence="6">
    <location>
        <begin position="1"/>
        <end position="80"/>
    </location>
</feature>
<keyword evidence="10" id="KW-1185">Reference proteome</keyword>
<sequence length="478" mass="51685">MRQRTHETVEYDDLDPLNVDGSGSEKKILGVDPIHRDENGQDAAFTTGRTGILNHGDSAPRPPDSRPEWRLDGAESPKEAVSWRDMPRKTQLVAIVLARLSEPLAQTSLQSYVFYQLKWFDPNLPDSVISGQAGVLNASFTAAQLFTALIWGRVADSPGFGRKTVILIGLLGTFLSCIGFGFSTSFYQALFFRCLGGATNGNVGVLRTMISETVREKKYQARAFVLLPMCFNIGVIIGPILGGLLSDPAGSYPAFGLGTFNSLWAVFLSTPVFNPKKPKPLGFVPRPPLAFTGGLGLPPQKVGGAMALLGVIGIVLQLFLYPKLSARLGTLRSYRMFIFCFPIAYTLMPYLSLVPSTTPPPNEKTGPWMWIAVVCLLSIQVVGRTFALPAQTILVNNCSPHPSVLGTVHGFGVSVNSFARTIGPILCGWLYGIGLSRGCVGAVFWGLAGVALCGWAASFWLKEGNGHEIWLEGDDEVE</sequence>
<feature type="transmembrane region" description="Helical" evidence="7">
    <location>
        <begin position="164"/>
        <end position="184"/>
    </location>
</feature>
<evidence type="ECO:0000256" key="1">
    <source>
        <dbReference type="ARBA" id="ARBA00004141"/>
    </source>
</evidence>
<feature type="transmembrane region" description="Helical" evidence="7">
    <location>
        <begin position="333"/>
        <end position="353"/>
    </location>
</feature>
<gene>
    <name evidence="9" type="ORF">DL762_000623</name>
</gene>
<feature type="transmembrane region" description="Helical" evidence="7">
    <location>
        <begin position="439"/>
        <end position="461"/>
    </location>
</feature>
<dbReference type="PANTHER" id="PTHR23504">
    <property type="entry name" value="MAJOR FACILITATOR SUPERFAMILY DOMAIN-CONTAINING PROTEIN 10"/>
    <property type="match status" value="1"/>
</dbReference>
<reference evidence="9 10" key="1">
    <citation type="submission" date="2018-06" db="EMBL/GenBank/DDBJ databases">
        <title>Complete Genomes of Monosporascus.</title>
        <authorList>
            <person name="Robinson A.J."/>
            <person name="Natvig D.O."/>
        </authorList>
    </citation>
    <scope>NUCLEOTIDE SEQUENCE [LARGE SCALE GENOMIC DNA]</scope>
    <source>
        <strain evidence="9 10">CBS 609.92</strain>
    </source>
</reference>
<keyword evidence="3 7" id="KW-0812">Transmembrane</keyword>
<evidence type="ECO:0000256" key="2">
    <source>
        <dbReference type="ARBA" id="ARBA00022448"/>
    </source>
</evidence>
<evidence type="ECO:0000256" key="6">
    <source>
        <dbReference type="SAM" id="MobiDB-lite"/>
    </source>
</evidence>
<protein>
    <recommendedName>
        <fullName evidence="8">Major facilitator superfamily (MFS) profile domain-containing protein</fullName>
    </recommendedName>
</protein>
<dbReference type="Pfam" id="PF07690">
    <property type="entry name" value="MFS_1"/>
    <property type="match status" value="1"/>
</dbReference>
<evidence type="ECO:0000256" key="3">
    <source>
        <dbReference type="ARBA" id="ARBA00022692"/>
    </source>
</evidence>
<feature type="domain" description="Major facilitator superfamily (MFS) profile" evidence="8">
    <location>
        <begin position="91"/>
        <end position="478"/>
    </location>
</feature>
<dbReference type="Proteomes" id="UP000294003">
    <property type="component" value="Unassembled WGS sequence"/>
</dbReference>
<dbReference type="SUPFAM" id="SSF103473">
    <property type="entry name" value="MFS general substrate transporter"/>
    <property type="match status" value="1"/>
</dbReference>
<feature type="compositionally biased region" description="Basic and acidic residues" evidence="6">
    <location>
        <begin position="23"/>
        <end position="39"/>
    </location>
</feature>
<feature type="transmembrane region" description="Helical" evidence="7">
    <location>
        <begin position="222"/>
        <end position="245"/>
    </location>
</feature>
<feature type="transmembrane region" description="Helical" evidence="7">
    <location>
        <begin position="302"/>
        <end position="321"/>
    </location>
</feature>
<organism evidence="9 10">
    <name type="scientific">Monosporascus cannonballus</name>
    <dbReference type="NCBI Taxonomy" id="155416"/>
    <lineage>
        <taxon>Eukaryota</taxon>
        <taxon>Fungi</taxon>
        <taxon>Dikarya</taxon>
        <taxon>Ascomycota</taxon>
        <taxon>Pezizomycotina</taxon>
        <taxon>Sordariomycetes</taxon>
        <taxon>Xylariomycetidae</taxon>
        <taxon>Xylariales</taxon>
        <taxon>Xylariales incertae sedis</taxon>
        <taxon>Monosporascus</taxon>
    </lineage>
</organism>
<feature type="transmembrane region" description="Helical" evidence="7">
    <location>
        <begin position="135"/>
        <end position="152"/>
    </location>
</feature>
<dbReference type="CDD" id="cd17330">
    <property type="entry name" value="MFS_SLC46_TetA_like"/>
    <property type="match status" value="1"/>
</dbReference>
<evidence type="ECO:0000313" key="9">
    <source>
        <dbReference type="EMBL" id="RYO94299.1"/>
    </source>
</evidence>
<dbReference type="InterPro" id="IPR011701">
    <property type="entry name" value="MFS"/>
</dbReference>
<comment type="caution">
    <text evidence="9">The sequence shown here is derived from an EMBL/GenBank/DDBJ whole genome shotgun (WGS) entry which is preliminary data.</text>
</comment>
<comment type="subcellular location">
    <subcellularLocation>
        <location evidence="1">Membrane</location>
        <topology evidence="1">Multi-pass membrane protein</topology>
    </subcellularLocation>
</comment>
<evidence type="ECO:0000313" key="10">
    <source>
        <dbReference type="Proteomes" id="UP000294003"/>
    </source>
</evidence>